<gene>
    <name evidence="8" type="ORF">CR201_G0014719</name>
</gene>
<dbReference type="PANTHER" id="PTHR22804">
    <property type="entry name" value="AGGRECAN/VERSICAN PROTEOGLYCAN"/>
    <property type="match status" value="1"/>
</dbReference>
<dbReference type="InterPro" id="IPR016186">
    <property type="entry name" value="C-type_lectin-like/link_sf"/>
</dbReference>
<dbReference type="InterPro" id="IPR000742">
    <property type="entry name" value="EGF"/>
</dbReference>
<organism evidence="8">
    <name type="scientific">Pongo abelii</name>
    <name type="common">Sumatran orangutan</name>
    <name type="synonym">Pongo pygmaeus abelii</name>
    <dbReference type="NCBI Taxonomy" id="9601"/>
    <lineage>
        <taxon>Eukaryota</taxon>
        <taxon>Metazoa</taxon>
        <taxon>Chordata</taxon>
        <taxon>Craniata</taxon>
        <taxon>Vertebrata</taxon>
        <taxon>Euteleostomi</taxon>
        <taxon>Mammalia</taxon>
        <taxon>Eutheria</taxon>
        <taxon>Euarchontoglires</taxon>
        <taxon>Primates</taxon>
        <taxon>Haplorrhini</taxon>
        <taxon>Catarrhini</taxon>
        <taxon>Hominidae</taxon>
        <taxon>Pongo</taxon>
    </lineage>
</organism>
<dbReference type="Gene3D" id="3.10.100.10">
    <property type="entry name" value="Mannose-Binding Protein A, subunit A"/>
    <property type="match status" value="1"/>
</dbReference>
<feature type="compositionally biased region" description="Polar residues" evidence="6">
    <location>
        <begin position="1"/>
        <end position="13"/>
    </location>
</feature>
<evidence type="ECO:0000313" key="8">
    <source>
        <dbReference type="EMBL" id="PNJ62042.1"/>
    </source>
</evidence>
<dbReference type="InterPro" id="IPR016187">
    <property type="entry name" value="CTDL_fold"/>
</dbReference>
<evidence type="ECO:0000256" key="5">
    <source>
        <dbReference type="PROSITE-ProRule" id="PRU00076"/>
    </source>
</evidence>
<dbReference type="PROSITE" id="PS00022">
    <property type="entry name" value="EGF_1"/>
    <property type="match status" value="2"/>
</dbReference>
<dbReference type="Pfam" id="PF00008">
    <property type="entry name" value="EGF"/>
    <property type="match status" value="2"/>
</dbReference>
<dbReference type="SMART" id="SM00181">
    <property type="entry name" value="EGF"/>
    <property type="match status" value="2"/>
</dbReference>
<evidence type="ECO:0000259" key="7">
    <source>
        <dbReference type="PROSITE" id="PS50026"/>
    </source>
</evidence>
<evidence type="ECO:0000256" key="3">
    <source>
        <dbReference type="ARBA" id="ARBA00023157"/>
    </source>
</evidence>
<evidence type="ECO:0000256" key="1">
    <source>
        <dbReference type="ARBA" id="ARBA00022536"/>
    </source>
</evidence>
<dbReference type="FunFam" id="2.10.25.10:FF:000713">
    <property type="entry name" value="Aggrecan core protein"/>
    <property type="match status" value="1"/>
</dbReference>
<keyword evidence="2" id="KW-0677">Repeat</keyword>
<feature type="domain" description="EGF-like" evidence="7">
    <location>
        <begin position="152"/>
        <end position="188"/>
    </location>
</feature>
<dbReference type="InterPro" id="IPR018097">
    <property type="entry name" value="EGF_Ca-bd_CS"/>
</dbReference>
<dbReference type="PROSITE" id="PS01187">
    <property type="entry name" value="EGF_CA"/>
    <property type="match status" value="1"/>
</dbReference>
<name>A0A2J8VWX4_PONAB</name>
<dbReference type="EMBL" id="NDHI03003407">
    <property type="protein sequence ID" value="PNJ62042.1"/>
    <property type="molecule type" value="Genomic_DNA"/>
</dbReference>
<reference evidence="8" key="1">
    <citation type="submission" date="2017-12" db="EMBL/GenBank/DDBJ databases">
        <title>High-resolution comparative analysis of great ape genomes.</title>
        <authorList>
            <person name="Pollen A."/>
            <person name="Hastie A."/>
            <person name="Hormozdiari F."/>
            <person name="Dougherty M."/>
            <person name="Liu R."/>
            <person name="Chaisson M."/>
            <person name="Hoppe E."/>
            <person name="Hill C."/>
            <person name="Pang A."/>
            <person name="Hillier L."/>
            <person name="Baker C."/>
            <person name="Armstrong J."/>
            <person name="Shendure J."/>
            <person name="Paten B."/>
            <person name="Wilson R."/>
            <person name="Chao H."/>
            <person name="Schneider V."/>
            <person name="Ventura M."/>
            <person name="Kronenberg Z."/>
            <person name="Murali S."/>
            <person name="Gordon D."/>
            <person name="Cantsilieris S."/>
            <person name="Munson K."/>
            <person name="Nelson B."/>
            <person name="Raja A."/>
            <person name="Underwood J."/>
            <person name="Diekhans M."/>
            <person name="Fiddes I."/>
            <person name="Haussler D."/>
            <person name="Eichler E."/>
        </authorList>
    </citation>
    <scope>NUCLEOTIDE SEQUENCE [LARGE SCALE GENOMIC DNA]</scope>
    <source>
        <strain evidence="8">Susie</strain>
    </source>
</reference>
<feature type="disulfide bond" evidence="5">
    <location>
        <begin position="119"/>
        <end position="129"/>
    </location>
</feature>
<dbReference type="FunFam" id="2.10.25.10:FF:000006">
    <property type="entry name" value="Versican core protein-like isoform 1"/>
    <property type="match status" value="1"/>
</dbReference>
<keyword evidence="1 5" id="KW-0245">EGF-like domain</keyword>
<dbReference type="GO" id="GO:0045202">
    <property type="term" value="C:synapse"/>
    <property type="evidence" value="ECO:0007669"/>
    <property type="project" value="TreeGrafter"/>
</dbReference>
<dbReference type="PRINTS" id="PR00010">
    <property type="entry name" value="EGFBLOOD"/>
</dbReference>
<dbReference type="GO" id="GO:0005615">
    <property type="term" value="C:extracellular space"/>
    <property type="evidence" value="ECO:0007669"/>
    <property type="project" value="TreeGrafter"/>
</dbReference>
<protein>
    <submittedName>
        <fullName evidence="8">ACAN isoform 7</fullName>
    </submittedName>
</protein>
<dbReference type="GO" id="GO:0010001">
    <property type="term" value="P:glial cell differentiation"/>
    <property type="evidence" value="ECO:0007669"/>
    <property type="project" value="TreeGrafter"/>
</dbReference>
<dbReference type="PANTHER" id="PTHR22804:SF42">
    <property type="entry name" value="AGGRECAN CORE PROTEIN"/>
    <property type="match status" value="1"/>
</dbReference>
<feature type="compositionally biased region" description="Polar residues" evidence="6">
    <location>
        <begin position="86"/>
        <end position="100"/>
    </location>
</feature>
<feature type="non-terminal residue" evidence="8">
    <location>
        <position position="1"/>
    </location>
</feature>
<feature type="region of interest" description="Disordered" evidence="6">
    <location>
        <begin position="1"/>
        <end position="47"/>
    </location>
</feature>
<feature type="disulfide bond" evidence="5">
    <location>
        <begin position="140"/>
        <end position="149"/>
    </location>
</feature>
<dbReference type="GO" id="GO:0001501">
    <property type="term" value="P:skeletal system development"/>
    <property type="evidence" value="ECO:0007669"/>
    <property type="project" value="TreeGrafter"/>
</dbReference>
<keyword evidence="3 5" id="KW-1015">Disulfide bond</keyword>
<dbReference type="PROSITE" id="PS01186">
    <property type="entry name" value="EGF_2"/>
    <property type="match status" value="1"/>
</dbReference>
<dbReference type="InterPro" id="IPR050691">
    <property type="entry name" value="Hyaluronan_bind_Proteoglycan"/>
</dbReference>
<dbReference type="SMART" id="SM00179">
    <property type="entry name" value="EGF_CA"/>
    <property type="match status" value="2"/>
</dbReference>
<dbReference type="SUPFAM" id="SSF56436">
    <property type="entry name" value="C-type lectin-like"/>
    <property type="match status" value="1"/>
</dbReference>
<dbReference type="GO" id="GO:0007417">
    <property type="term" value="P:central nervous system development"/>
    <property type="evidence" value="ECO:0007669"/>
    <property type="project" value="TreeGrafter"/>
</dbReference>
<proteinExistence type="predicted"/>
<comment type="caution">
    <text evidence="5">Lacks conserved residue(s) required for the propagation of feature annotation.</text>
</comment>
<feature type="disulfide bond" evidence="5">
    <location>
        <begin position="178"/>
        <end position="187"/>
    </location>
</feature>
<evidence type="ECO:0000256" key="4">
    <source>
        <dbReference type="ARBA" id="ARBA00023180"/>
    </source>
</evidence>
<accession>A0A2J8VWX4</accession>
<feature type="non-terminal residue" evidence="8">
    <location>
        <position position="225"/>
    </location>
</feature>
<dbReference type="GO" id="GO:0005509">
    <property type="term" value="F:calcium ion binding"/>
    <property type="evidence" value="ECO:0007669"/>
    <property type="project" value="InterPro"/>
</dbReference>
<dbReference type="PROSITE" id="PS00010">
    <property type="entry name" value="ASX_HYDROXYL"/>
    <property type="match status" value="1"/>
</dbReference>
<dbReference type="InterPro" id="IPR001881">
    <property type="entry name" value="EGF-like_Ca-bd_dom"/>
</dbReference>
<dbReference type="CDD" id="cd00054">
    <property type="entry name" value="EGF_CA"/>
    <property type="match status" value="2"/>
</dbReference>
<evidence type="ECO:0000256" key="6">
    <source>
        <dbReference type="SAM" id="MobiDB-lite"/>
    </source>
</evidence>
<dbReference type="GO" id="GO:0072534">
    <property type="term" value="C:perineuronal net"/>
    <property type="evidence" value="ECO:0007669"/>
    <property type="project" value="TreeGrafter"/>
</dbReference>
<evidence type="ECO:0000256" key="2">
    <source>
        <dbReference type="ARBA" id="ARBA00022737"/>
    </source>
</evidence>
<sequence>PEVSGESTTTNDVGTKAPGLPSATPTASADRTEISGDLSGHTSGLGIVISTSIPESEWTQQTQRPVEAHLEIESSSLLYSGEETHTVQTATSPTDASIPTSPEWKRESESTAAAPARSCAEEPCGAGTCKETEGHVICLCPPGYTGEHCNIDIDECLSSPCLNGATCVDAIDSFTCLCLPSYGGDLCEIDQEVCEEGWNKYQGHCYRHFPDRETWVDAERRCREQ</sequence>
<feature type="domain" description="EGF-like" evidence="7">
    <location>
        <begin position="115"/>
        <end position="150"/>
    </location>
</feature>
<feature type="region of interest" description="Disordered" evidence="6">
    <location>
        <begin position="83"/>
        <end position="112"/>
    </location>
</feature>
<dbReference type="PROSITE" id="PS50026">
    <property type="entry name" value="EGF_3"/>
    <property type="match status" value="2"/>
</dbReference>
<dbReference type="SUPFAM" id="SSF57196">
    <property type="entry name" value="EGF/Laminin"/>
    <property type="match status" value="2"/>
</dbReference>
<dbReference type="AlphaFoldDB" id="A0A2J8VWX4"/>
<dbReference type="InterPro" id="IPR000152">
    <property type="entry name" value="EGF-type_Asp/Asn_hydroxyl_site"/>
</dbReference>
<dbReference type="Gene3D" id="2.10.25.10">
    <property type="entry name" value="Laminin"/>
    <property type="match status" value="2"/>
</dbReference>
<comment type="caution">
    <text evidence="8">The sequence shown here is derived from an EMBL/GenBank/DDBJ whole genome shotgun (WGS) entry which is preliminary data.</text>
</comment>
<dbReference type="GO" id="GO:0002052">
    <property type="term" value="P:positive regulation of neuroblast proliferation"/>
    <property type="evidence" value="ECO:0007669"/>
    <property type="project" value="TreeGrafter"/>
</dbReference>
<keyword evidence="4" id="KW-0325">Glycoprotein</keyword>